<evidence type="ECO:0000259" key="1">
    <source>
        <dbReference type="Pfam" id="PF25104"/>
    </source>
</evidence>
<dbReference type="Proteomes" id="UP000053555">
    <property type="component" value="Unassembled WGS sequence"/>
</dbReference>
<dbReference type="AlphaFoldDB" id="A0A0B2SI77"/>
<organism evidence="2">
    <name type="scientific">Glycine soja</name>
    <name type="common">Wild soybean</name>
    <dbReference type="NCBI Taxonomy" id="3848"/>
    <lineage>
        <taxon>Eukaryota</taxon>
        <taxon>Viridiplantae</taxon>
        <taxon>Streptophyta</taxon>
        <taxon>Embryophyta</taxon>
        <taxon>Tracheophyta</taxon>
        <taxon>Spermatophyta</taxon>
        <taxon>Magnoliopsida</taxon>
        <taxon>eudicotyledons</taxon>
        <taxon>Gunneridae</taxon>
        <taxon>Pentapetalae</taxon>
        <taxon>rosids</taxon>
        <taxon>fabids</taxon>
        <taxon>Fabales</taxon>
        <taxon>Fabaceae</taxon>
        <taxon>Papilionoideae</taxon>
        <taxon>50 kb inversion clade</taxon>
        <taxon>NPAAA clade</taxon>
        <taxon>indigoferoid/millettioid clade</taxon>
        <taxon>Phaseoleae</taxon>
        <taxon>Glycine</taxon>
        <taxon>Glycine subgen. Soja</taxon>
    </lineage>
</organism>
<gene>
    <name evidence="2" type="ORF">glysoja_037887</name>
</gene>
<sequence length="121" mass="14231">MDDAKKLYESLFDQLNSTFRRFFSALPQRHHDPYARSLRPPPPPPHPRLWPIVQELSLVLRSCLLLLTLPRSDQKFLLLKCRFLLRVLKSFLSLDVAEPFSPALTWSFLILAVRIYARCLR</sequence>
<dbReference type="EMBL" id="KN643443">
    <property type="protein sequence ID" value="KHN44032.1"/>
    <property type="molecule type" value="Genomic_DNA"/>
</dbReference>
<reference evidence="2" key="1">
    <citation type="submission" date="2014-07" db="EMBL/GenBank/DDBJ databases">
        <title>Identification of a novel salt tolerance gene in wild soybean by whole-genome sequencing.</title>
        <authorList>
            <person name="Lam H.-M."/>
            <person name="Qi X."/>
            <person name="Li M.-W."/>
            <person name="Liu X."/>
            <person name="Xie M."/>
            <person name="Ni M."/>
            <person name="Xu X."/>
        </authorList>
    </citation>
    <scope>NUCLEOTIDE SEQUENCE [LARGE SCALE GENOMIC DNA]</scope>
    <source>
        <tissue evidence="2">Root</tissue>
    </source>
</reference>
<dbReference type="InterPro" id="IPR056714">
    <property type="entry name" value="DUF7812"/>
</dbReference>
<dbReference type="PANTHER" id="PTHR36786:SF1">
    <property type="entry name" value="2-ISOPROPYLMALATE SYNTHASE"/>
    <property type="match status" value="1"/>
</dbReference>
<evidence type="ECO:0000313" key="2">
    <source>
        <dbReference type="EMBL" id="KHN44032.1"/>
    </source>
</evidence>
<feature type="domain" description="DUF7812" evidence="1">
    <location>
        <begin position="58"/>
        <end position="94"/>
    </location>
</feature>
<protein>
    <recommendedName>
        <fullName evidence="1">DUF7812 domain-containing protein</fullName>
    </recommendedName>
</protein>
<dbReference type="Pfam" id="PF25104">
    <property type="entry name" value="DUF7812"/>
    <property type="match status" value="1"/>
</dbReference>
<dbReference type="PANTHER" id="PTHR36786">
    <property type="entry name" value="2-ISOPROPYLMALATE SYNTHASE"/>
    <property type="match status" value="1"/>
</dbReference>
<proteinExistence type="predicted"/>
<name>A0A0B2SI77_GLYSO</name>
<accession>A0A0B2SI77</accession>